<feature type="compositionally biased region" description="Basic and acidic residues" evidence="2">
    <location>
        <begin position="635"/>
        <end position="644"/>
    </location>
</feature>
<reference evidence="4" key="2">
    <citation type="submission" date="2022-01" db="EMBL/GenBank/DDBJ databases">
        <authorList>
            <person name="Yamashiro T."/>
            <person name="Shiraishi A."/>
            <person name="Satake H."/>
            <person name="Nakayama K."/>
        </authorList>
    </citation>
    <scope>NUCLEOTIDE SEQUENCE</scope>
</reference>
<evidence type="ECO:0000313" key="4">
    <source>
        <dbReference type="EMBL" id="GJS61798.1"/>
    </source>
</evidence>
<dbReference type="Proteomes" id="UP001151760">
    <property type="component" value="Unassembled WGS sequence"/>
</dbReference>
<proteinExistence type="predicted"/>
<keyword evidence="1" id="KW-0175">Coiled coil</keyword>
<dbReference type="PANTHER" id="PTHR11439:SF495">
    <property type="entry name" value="REVERSE TRANSCRIPTASE, RNA-DEPENDENT DNA POLYMERASE-RELATED"/>
    <property type="match status" value="1"/>
</dbReference>
<evidence type="ECO:0000256" key="2">
    <source>
        <dbReference type="SAM" id="MobiDB-lite"/>
    </source>
</evidence>
<evidence type="ECO:0000313" key="5">
    <source>
        <dbReference type="Proteomes" id="UP001151760"/>
    </source>
</evidence>
<feature type="domain" description="Reverse transcriptase Ty1/copia-type" evidence="3">
    <location>
        <begin position="79"/>
        <end position="131"/>
    </location>
</feature>
<evidence type="ECO:0000256" key="1">
    <source>
        <dbReference type="SAM" id="Coils"/>
    </source>
</evidence>
<dbReference type="PANTHER" id="PTHR11439">
    <property type="entry name" value="GAG-POL-RELATED RETROTRANSPOSON"/>
    <property type="match status" value="1"/>
</dbReference>
<feature type="coiled-coil region" evidence="1">
    <location>
        <begin position="507"/>
        <end position="559"/>
    </location>
</feature>
<feature type="region of interest" description="Disordered" evidence="2">
    <location>
        <begin position="334"/>
        <end position="364"/>
    </location>
</feature>
<dbReference type="Pfam" id="PF07727">
    <property type="entry name" value="RVT_2"/>
    <property type="match status" value="1"/>
</dbReference>
<comment type="caution">
    <text evidence="4">The sequence shown here is derived from an EMBL/GenBank/DDBJ whole genome shotgun (WGS) entry which is preliminary data.</text>
</comment>
<feature type="compositionally biased region" description="Basic and acidic residues" evidence="2">
    <location>
        <begin position="589"/>
        <end position="626"/>
    </location>
</feature>
<accession>A0ABQ4X960</accession>
<evidence type="ECO:0000259" key="3">
    <source>
        <dbReference type="Pfam" id="PF07727"/>
    </source>
</evidence>
<name>A0ABQ4X960_9ASTR</name>
<organism evidence="4 5">
    <name type="scientific">Tanacetum coccineum</name>
    <dbReference type="NCBI Taxonomy" id="301880"/>
    <lineage>
        <taxon>Eukaryota</taxon>
        <taxon>Viridiplantae</taxon>
        <taxon>Streptophyta</taxon>
        <taxon>Embryophyta</taxon>
        <taxon>Tracheophyta</taxon>
        <taxon>Spermatophyta</taxon>
        <taxon>Magnoliopsida</taxon>
        <taxon>eudicotyledons</taxon>
        <taxon>Gunneridae</taxon>
        <taxon>Pentapetalae</taxon>
        <taxon>asterids</taxon>
        <taxon>campanulids</taxon>
        <taxon>Asterales</taxon>
        <taxon>Asteraceae</taxon>
        <taxon>Asteroideae</taxon>
        <taxon>Anthemideae</taxon>
        <taxon>Anthemidinae</taxon>
        <taxon>Tanacetum</taxon>
    </lineage>
</organism>
<dbReference type="EMBL" id="BQNB010009317">
    <property type="protein sequence ID" value="GJS61798.1"/>
    <property type="molecule type" value="Genomic_DNA"/>
</dbReference>
<dbReference type="InterPro" id="IPR013103">
    <property type="entry name" value="RVT_2"/>
</dbReference>
<gene>
    <name evidence="4" type="ORF">Tco_0656582</name>
</gene>
<feature type="region of interest" description="Disordered" evidence="2">
    <location>
        <begin position="589"/>
        <end position="668"/>
    </location>
</feature>
<protein>
    <submittedName>
        <fullName evidence="4">Uncharacterized mitochondrial protein-like protein</fullName>
    </submittedName>
</protein>
<reference evidence="4" key="1">
    <citation type="journal article" date="2022" name="Int. J. Mol. Sci.">
        <title>Draft Genome of Tanacetum Coccineum: Genomic Comparison of Closely Related Tanacetum-Family Plants.</title>
        <authorList>
            <person name="Yamashiro T."/>
            <person name="Shiraishi A."/>
            <person name="Nakayama K."/>
            <person name="Satake H."/>
        </authorList>
    </citation>
    <scope>NUCLEOTIDE SEQUENCE</scope>
</reference>
<sequence length="703" mass="80403">MPNLEEIVYSDDDDEVGAEADMNNLATIVPVSPILTTRVHKDHPLEQIIRDIHSAPLTRMMTKNVIEHVEPKKGPLVLIVYRNKKDDRGIMVRNKARLVAQGYTQEKGIDYDEVFALVARIEAIRLVYPMASFMKLHYDAQEILDEFYGGAYFLLRIQTAITPIESNKALLKDEEAADVDVHLYRSMIGSLMYLTASRPDIRFAICACARFRVTPKTSHLHVVKRIFRYLKGHPKLGLWYPRDSPFDLEDFFNSDYAGASLDMKSTIGGCQFLRRRDSYEKRLIQVIKIHTDHNVADLLTKSFDKEYLEWNGTAAKDEFQVSAVRVTYYWKQRKDSGPTEPIPDEATNKEPISTPSCDPPQSAKTAQAKEIASLKKRVKQLEKRKKSRTSGLKRLRKGRKIADLDADAEVTLIDETQERYDEEMLFDIQNDLQGEEVLLIHVTDTVDEINLAQTLIEIKAAKPKAITTSGTTITTAVASMSPKAKGIVFHDRETSSSFTPISFLHQIHHKQKDKAELEKERVAQKEASRAAIIEELDSIQAMIEADEQLAARLQAEEQEQFSIEEKSRMLVEMIAERKKFFAAQRAAEQRMVKSSETRTEGSSKRAGDELESDKSKKQKIDEHVEAEKDDDQEEAEMKRHIEIVKDDEEGWETSNDKGDGSSKRPEEDYERVLWGDLKVMFEPDIKSEIWRNLQGYKVTLEVC</sequence>
<keyword evidence="5" id="KW-1185">Reference proteome</keyword>
<feature type="compositionally biased region" description="Basic and acidic residues" evidence="2">
    <location>
        <begin position="654"/>
        <end position="668"/>
    </location>
</feature>